<comment type="caution">
    <text evidence="1">The sequence shown here is derived from an EMBL/GenBank/DDBJ whole genome shotgun (WGS) entry which is preliminary data.</text>
</comment>
<organism evidence="1">
    <name type="scientific">marine sediment metagenome</name>
    <dbReference type="NCBI Taxonomy" id="412755"/>
    <lineage>
        <taxon>unclassified sequences</taxon>
        <taxon>metagenomes</taxon>
        <taxon>ecological metagenomes</taxon>
    </lineage>
</organism>
<gene>
    <name evidence="1" type="ORF">LCGC14_1955220</name>
</gene>
<protein>
    <submittedName>
        <fullName evidence="1">Uncharacterized protein</fullName>
    </submittedName>
</protein>
<feature type="non-terminal residue" evidence="1">
    <location>
        <position position="1"/>
    </location>
</feature>
<name>A0A0F9FGJ7_9ZZZZ</name>
<dbReference type="AlphaFoldDB" id="A0A0F9FGJ7"/>
<dbReference type="EMBL" id="LAZR01021421">
    <property type="protein sequence ID" value="KKL85388.1"/>
    <property type="molecule type" value="Genomic_DNA"/>
</dbReference>
<reference evidence="1" key="1">
    <citation type="journal article" date="2015" name="Nature">
        <title>Complex archaea that bridge the gap between prokaryotes and eukaryotes.</title>
        <authorList>
            <person name="Spang A."/>
            <person name="Saw J.H."/>
            <person name="Jorgensen S.L."/>
            <person name="Zaremba-Niedzwiedzka K."/>
            <person name="Martijn J."/>
            <person name="Lind A.E."/>
            <person name="van Eijk R."/>
            <person name="Schleper C."/>
            <person name="Guy L."/>
            <person name="Ettema T.J."/>
        </authorList>
    </citation>
    <scope>NUCLEOTIDE SEQUENCE</scope>
</reference>
<proteinExistence type="predicted"/>
<sequence>LKIYIIRTYDFTPREITEFLKNSYFKKSDEKLKKFMDAYMIEVDPINSDIYHLKMEYIRSKKKFHFIIFQEDKYWVVITLVKKKELKNTLISILNKIPFLKLLEITNRHLEDLISDQNYEDDIIGFIAKYQPYNSKEKRKITINVYGGDLEDLSNIRDIFFVEPKTFKYSLSNSPSSVIEGKIFNEGFFTMKYVEQGYELFAIDTINKLTKSFQEIDKLYEDSSKYKNSPTILNKGNGLLINSIYSIVINIKKKRIKSPNGSKSERDQTTFDIINNKIIEYFSNRSRYQIYSEDKFSHFICDKETRSKVQISIEPQKYNIILYPFKNCSDMSLRDICNGINRVEHSFNLIKSFIIN</sequence>
<evidence type="ECO:0000313" key="1">
    <source>
        <dbReference type="EMBL" id="KKL85388.1"/>
    </source>
</evidence>
<accession>A0A0F9FGJ7</accession>